<keyword evidence="3" id="KW-1185">Reference proteome</keyword>
<dbReference type="Proteomes" id="UP000092124">
    <property type="component" value="Unassembled WGS sequence"/>
</dbReference>
<dbReference type="Pfam" id="PF13901">
    <property type="entry name" value="RH_dom"/>
    <property type="match status" value="1"/>
</dbReference>
<feature type="non-terminal residue" evidence="2">
    <location>
        <position position="1"/>
    </location>
</feature>
<dbReference type="GO" id="GO:0005769">
    <property type="term" value="C:early endosome"/>
    <property type="evidence" value="ECO:0007669"/>
    <property type="project" value="TreeGrafter"/>
</dbReference>
<dbReference type="AlphaFoldDB" id="A0A1A6HAY2"/>
<feature type="domain" description="Rubicon Homology" evidence="1">
    <location>
        <begin position="1"/>
        <end position="105"/>
    </location>
</feature>
<organism evidence="2 3">
    <name type="scientific">Neotoma lepida</name>
    <name type="common">Desert woodrat</name>
    <dbReference type="NCBI Taxonomy" id="56216"/>
    <lineage>
        <taxon>Eukaryota</taxon>
        <taxon>Metazoa</taxon>
        <taxon>Chordata</taxon>
        <taxon>Craniata</taxon>
        <taxon>Vertebrata</taxon>
        <taxon>Euteleostomi</taxon>
        <taxon>Mammalia</taxon>
        <taxon>Eutheria</taxon>
        <taxon>Euarchontoglires</taxon>
        <taxon>Glires</taxon>
        <taxon>Rodentia</taxon>
        <taxon>Myomorpha</taxon>
        <taxon>Muroidea</taxon>
        <taxon>Cricetidae</taxon>
        <taxon>Neotominae</taxon>
        <taxon>Neotoma</taxon>
    </lineage>
</organism>
<dbReference type="PANTHER" id="PTHR45971:SF3">
    <property type="entry name" value="RUN DOMAIN BECLIN-1-INTERACTING AND CYSTEINE-RICH DOMAIN-CONTAINING PROTEIN"/>
    <property type="match status" value="1"/>
</dbReference>
<evidence type="ECO:0000313" key="2">
    <source>
        <dbReference type="EMBL" id="OBS75060.1"/>
    </source>
</evidence>
<dbReference type="InterPro" id="IPR025258">
    <property type="entry name" value="RH_dom"/>
</dbReference>
<dbReference type="STRING" id="56216.A0A1A6HAY2"/>
<dbReference type="PANTHER" id="PTHR45971">
    <property type="entry name" value="PHOX (PX) DOMAIN-CONTAINING PROTEIN"/>
    <property type="match status" value="1"/>
</dbReference>
<sequence>SFDIVPGHLTEDLHLYSLNDLTATKKGELGPRLAELTRAGAAHVERCMLCQAKGFICEFCQNEDDVIFPFELHKCRTCEECKACYHKACFKSGSCPRCERLQARRELLAKQSLESYLSDYEEEPTEALALEATILETT</sequence>
<dbReference type="InterPro" id="IPR052428">
    <property type="entry name" value="Autophagy_HostDef_Reg"/>
</dbReference>
<gene>
    <name evidence="2" type="ORF">A6R68_14374</name>
</gene>
<comment type="caution">
    <text evidence="2">The sequence shown here is derived from an EMBL/GenBank/DDBJ whole genome shotgun (WGS) entry which is preliminary data.</text>
</comment>
<name>A0A1A6HAY2_NEOLE</name>
<protein>
    <recommendedName>
        <fullName evidence="1">Rubicon Homology domain-containing protein</fullName>
    </recommendedName>
</protein>
<evidence type="ECO:0000313" key="3">
    <source>
        <dbReference type="Proteomes" id="UP000092124"/>
    </source>
</evidence>
<dbReference type="EMBL" id="LZPO01044190">
    <property type="protein sequence ID" value="OBS75060.1"/>
    <property type="molecule type" value="Genomic_DNA"/>
</dbReference>
<dbReference type="GO" id="GO:0045806">
    <property type="term" value="P:negative regulation of endocytosis"/>
    <property type="evidence" value="ECO:0007669"/>
    <property type="project" value="TreeGrafter"/>
</dbReference>
<dbReference type="SMART" id="SM01175">
    <property type="entry name" value="DUF4206"/>
    <property type="match status" value="1"/>
</dbReference>
<reference evidence="2 3" key="1">
    <citation type="submission" date="2016-06" db="EMBL/GenBank/DDBJ databases">
        <title>The Draft Genome Sequence and Annotation of the Desert Woodrat Neotoma lepida.</title>
        <authorList>
            <person name="Campbell M."/>
            <person name="Oakeson K.F."/>
            <person name="Yandell M."/>
            <person name="Halpert J.R."/>
            <person name="Dearing D."/>
        </authorList>
    </citation>
    <scope>NUCLEOTIDE SEQUENCE [LARGE SCALE GENOMIC DNA]</scope>
    <source>
        <strain evidence="2">417</strain>
        <tissue evidence="2">Liver</tissue>
    </source>
</reference>
<proteinExistence type="predicted"/>
<dbReference type="GO" id="GO:0005770">
    <property type="term" value="C:late endosome"/>
    <property type="evidence" value="ECO:0007669"/>
    <property type="project" value="TreeGrafter"/>
</dbReference>
<evidence type="ECO:0000259" key="1">
    <source>
        <dbReference type="SMART" id="SM01175"/>
    </source>
</evidence>
<dbReference type="GO" id="GO:1901981">
    <property type="term" value="F:phosphatidylinositol phosphate binding"/>
    <property type="evidence" value="ECO:0007669"/>
    <property type="project" value="TreeGrafter"/>
</dbReference>
<accession>A0A1A6HAY2</accession>
<dbReference type="OrthoDB" id="10067503at2759"/>
<dbReference type="GO" id="GO:1901097">
    <property type="term" value="P:negative regulation of autophagosome maturation"/>
    <property type="evidence" value="ECO:0007669"/>
    <property type="project" value="TreeGrafter"/>
</dbReference>